<dbReference type="InterPro" id="IPR006195">
    <property type="entry name" value="aa-tRNA-synth_II"/>
</dbReference>
<keyword evidence="13" id="KW-1185">Reference proteome</keyword>
<dbReference type="GO" id="GO:0140096">
    <property type="term" value="F:catalytic activity, acting on a protein"/>
    <property type="evidence" value="ECO:0007669"/>
    <property type="project" value="UniProtKB-ARBA"/>
</dbReference>
<dbReference type="GO" id="GO:0005524">
    <property type="term" value="F:ATP binding"/>
    <property type="evidence" value="ECO:0007669"/>
    <property type="project" value="UniProtKB-UniRule"/>
</dbReference>
<dbReference type="Proteomes" id="UP000014155">
    <property type="component" value="Unassembled WGS sequence"/>
</dbReference>
<dbReference type="PROSITE" id="PS50862">
    <property type="entry name" value="AA_TRNA_LIGASE_II"/>
    <property type="match status" value="1"/>
</dbReference>
<keyword evidence="3 10" id="KW-0963">Cytoplasm</keyword>
<dbReference type="Pfam" id="PF04073">
    <property type="entry name" value="tRNA_edit"/>
    <property type="match status" value="1"/>
</dbReference>
<dbReference type="InterPro" id="IPR050062">
    <property type="entry name" value="Pro-tRNA_synthetase"/>
</dbReference>
<evidence type="ECO:0000256" key="4">
    <source>
        <dbReference type="ARBA" id="ARBA00022598"/>
    </source>
</evidence>
<dbReference type="GO" id="GO:0004827">
    <property type="term" value="F:proline-tRNA ligase activity"/>
    <property type="evidence" value="ECO:0007669"/>
    <property type="project" value="UniProtKB-UniRule"/>
</dbReference>
<evidence type="ECO:0000256" key="3">
    <source>
        <dbReference type="ARBA" id="ARBA00022490"/>
    </source>
</evidence>
<dbReference type="PANTHER" id="PTHR42753:SF2">
    <property type="entry name" value="PROLINE--TRNA LIGASE"/>
    <property type="match status" value="1"/>
</dbReference>
<organism evidence="12 13">
    <name type="scientific">Ruminiclostridium cellobioparum subsp. termitidis CT1112</name>
    <dbReference type="NCBI Taxonomy" id="1195236"/>
    <lineage>
        <taxon>Bacteria</taxon>
        <taxon>Bacillati</taxon>
        <taxon>Bacillota</taxon>
        <taxon>Clostridia</taxon>
        <taxon>Eubacteriales</taxon>
        <taxon>Oscillospiraceae</taxon>
        <taxon>Ruminiclostridium</taxon>
    </lineage>
</organism>
<keyword evidence="4 10" id="KW-0436">Ligase</keyword>
<evidence type="ECO:0000313" key="12">
    <source>
        <dbReference type="EMBL" id="EMS69989.1"/>
    </source>
</evidence>
<dbReference type="AlphaFoldDB" id="S0FLE3"/>
<feature type="domain" description="Aminoacyl-transfer RNA synthetases class-II family profile" evidence="11">
    <location>
        <begin position="48"/>
        <end position="475"/>
    </location>
</feature>
<dbReference type="InterPro" id="IPR002314">
    <property type="entry name" value="aa-tRNA-synt_IIb"/>
</dbReference>
<dbReference type="Gene3D" id="3.30.930.10">
    <property type="entry name" value="Bira Bifunctional Protein, Domain 2"/>
    <property type="match status" value="2"/>
</dbReference>
<dbReference type="InterPro" id="IPR007214">
    <property type="entry name" value="YbaK/aa-tRNA-synth-assoc-dom"/>
</dbReference>
<dbReference type="GO" id="GO:0005829">
    <property type="term" value="C:cytosol"/>
    <property type="evidence" value="ECO:0007669"/>
    <property type="project" value="TreeGrafter"/>
</dbReference>
<gene>
    <name evidence="10" type="primary">proS</name>
    <name evidence="12" type="ORF">CTER_4343</name>
</gene>
<dbReference type="InterPro" id="IPR036754">
    <property type="entry name" value="YbaK/aa-tRNA-synt-asso_dom_sf"/>
</dbReference>
<comment type="domain">
    <text evidence="10">Consists of three domains: the N-terminal catalytic domain, the editing domain and the C-terminal anticodon-binding domain.</text>
</comment>
<evidence type="ECO:0000313" key="13">
    <source>
        <dbReference type="Proteomes" id="UP000014155"/>
    </source>
</evidence>
<comment type="caution">
    <text evidence="12">The sequence shown here is derived from an EMBL/GenBank/DDBJ whole genome shotgun (WGS) entry which is preliminary data.</text>
</comment>
<dbReference type="SUPFAM" id="SSF52954">
    <property type="entry name" value="Class II aaRS ABD-related"/>
    <property type="match status" value="1"/>
</dbReference>
<dbReference type="EC" id="6.1.1.15" evidence="10"/>
<dbReference type="NCBIfam" id="NF006625">
    <property type="entry name" value="PRK09194.1"/>
    <property type="match status" value="1"/>
</dbReference>
<evidence type="ECO:0000259" key="11">
    <source>
        <dbReference type="PROSITE" id="PS50862"/>
    </source>
</evidence>
<comment type="subunit">
    <text evidence="2 10">Homodimer.</text>
</comment>
<accession>S0FLE3</accession>
<dbReference type="NCBIfam" id="TIGR00409">
    <property type="entry name" value="proS_fam_II"/>
    <property type="match status" value="1"/>
</dbReference>
<dbReference type="Pfam" id="PF03129">
    <property type="entry name" value="HGTP_anticodon"/>
    <property type="match status" value="1"/>
</dbReference>
<dbReference type="InterPro" id="IPR002316">
    <property type="entry name" value="Pro-tRNA-ligase_IIa"/>
</dbReference>
<dbReference type="EMBL" id="AORV01000061">
    <property type="protein sequence ID" value="EMS69989.1"/>
    <property type="molecule type" value="Genomic_DNA"/>
</dbReference>
<dbReference type="GO" id="GO:0006433">
    <property type="term" value="P:prolyl-tRNA aminoacylation"/>
    <property type="evidence" value="ECO:0007669"/>
    <property type="project" value="UniProtKB-UniRule"/>
</dbReference>
<dbReference type="PRINTS" id="PR01046">
    <property type="entry name" value="TRNASYNTHPRO"/>
</dbReference>
<protein>
    <recommendedName>
        <fullName evidence="10">Proline--tRNA ligase</fullName>
        <ecNumber evidence="10">6.1.1.15</ecNumber>
    </recommendedName>
    <alternativeName>
        <fullName evidence="10">Prolyl-tRNA synthetase</fullName>
        <shortName evidence="10">ProRS</shortName>
    </alternativeName>
</protein>
<dbReference type="InterPro" id="IPR004154">
    <property type="entry name" value="Anticodon-bd"/>
</dbReference>
<dbReference type="GO" id="GO:0002161">
    <property type="term" value="F:aminoacyl-tRNA deacylase activity"/>
    <property type="evidence" value="ECO:0007669"/>
    <property type="project" value="InterPro"/>
</dbReference>
<evidence type="ECO:0000256" key="2">
    <source>
        <dbReference type="ARBA" id="ARBA00011738"/>
    </source>
</evidence>
<comment type="subcellular location">
    <subcellularLocation>
        <location evidence="1 10">Cytoplasm</location>
    </subcellularLocation>
</comment>
<comment type="similarity">
    <text evidence="10">Belongs to the class-II aminoacyl-tRNA synthetase family. ProS type 1 subfamily.</text>
</comment>
<dbReference type="InterPro" id="IPR023717">
    <property type="entry name" value="Pro-tRNA-Synthase_IIa_type1"/>
</dbReference>
<evidence type="ECO:0000256" key="8">
    <source>
        <dbReference type="ARBA" id="ARBA00023146"/>
    </source>
</evidence>
<dbReference type="SUPFAM" id="SSF55826">
    <property type="entry name" value="YbaK/ProRS associated domain"/>
    <property type="match status" value="1"/>
</dbReference>
<keyword evidence="7 10" id="KW-0648">Protein biosynthesis</keyword>
<comment type="function">
    <text evidence="10">Catalyzes the attachment of proline to tRNA(Pro) in a two-step reaction: proline is first activated by ATP to form Pro-AMP and then transferred to the acceptor end of tRNA(Pro). As ProRS can inadvertently accommodate and process non-cognate amino acids such as alanine and cysteine, to avoid such errors it has two additional distinct editing activities against alanine. One activity is designated as 'pretransfer' editing and involves the tRNA(Pro)-independent hydrolysis of activated Ala-AMP. The other activity is designated 'posttransfer' editing and involves deacylation of mischarged Ala-tRNA(Pro). The misacylated Cys-tRNA(Pro) is not edited by ProRS.</text>
</comment>
<sequence length="575" mass="65126">MLLSRLLGERLKEKPGEASIISHVFLLRGGYVRQVANGIYSMLMPARRISRKIENIIREEMDRIDGQEVLFPVVLPAELWQESGRFESIGSELMRMKDRSGRDMLLGMTHEEAAVHLARSEAMTYAKYPFMIYQIQTKFRDEPRSRGGLIRVREFTMKDAYSFHTSQEDLELYYNKVFDSYHKIFERAGLPQVVSVASDTGMMGGNVAHEYMLLAESGEDSIIVCDSCDYRANMEVAASKTVCRSGEDSQTAGDDGMNQQIEEVYTPDMKSIDDICRFLKVEAAKLIKATVFSVENSKKPLIVFIRGDLQVNEAKLKRVVKANVFPYDERVDGNSGICFGFIGTRGIDAKNNTILFDESLKGQFNMVTGANKPDYHLTGINVERDIRPESYVEVAKVNEGDTCIKCGGRLSVKRGIEVGNIFQLGIKYTESMNMAYTDNDGRQRHPVMGCYGIGIGRLLACIIEAHHDDCGPIWPKSIAPWQIHICMINKKNDDVRKTGFEMYDKLSRRYEVIMDDRDVQAGIQFADADLLGIPLRLIVSSRNLEQGEVEVVSRDKTLREKVRLEELESFLEKVV</sequence>
<name>S0FLE3_RUMCE</name>
<dbReference type="HAMAP" id="MF_01569">
    <property type="entry name" value="Pro_tRNA_synth_type1"/>
    <property type="match status" value="1"/>
</dbReference>
<keyword evidence="8 10" id="KW-0030">Aminoacyl-tRNA synthetase</keyword>
<dbReference type="RefSeq" id="WP_004629464.1">
    <property type="nucleotide sequence ID" value="NZ_AORV01000061.1"/>
</dbReference>
<dbReference type="CDD" id="cd00861">
    <property type="entry name" value="ProRS_anticodon_short"/>
    <property type="match status" value="1"/>
</dbReference>
<dbReference type="Pfam" id="PF00587">
    <property type="entry name" value="tRNA-synt_2b"/>
    <property type="match status" value="1"/>
</dbReference>
<dbReference type="eggNOG" id="COG0442">
    <property type="taxonomic scope" value="Bacteria"/>
</dbReference>
<evidence type="ECO:0000256" key="10">
    <source>
        <dbReference type="HAMAP-Rule" id="MF_01569"/>
    </source>
</evidence>
<dbReference type="Gene3D" id="3.40.50.800">
    <property type="entry name" value="Anticodon-binding domain"/>
    <property type="match status" value="1"/>
</dbReference>
<evidence type="ECO:0000256" key="7">
    <source>
        <dbReference type="ARBA" id="ARBA00022917"/>
    </source>
</evidence>
<evidence type="ECO:0000256" key="9">
    <source>
        <dbReference type="ARBA" id="ARBA00047671"/>
    </source>
</evidence>
<dbReference type="InterPro" id="IPR004500">
    <property type="entry name" value="Pro-tRNA-synth_IIa_bac-type"/>
</dbReference>
<reference evidence="12 13" key="1">
    <citation type="journal article" date="2013" name="Genome Announc.">
        <title>Draft Genome Sequence of the Cellulolytic, Mesophilic, Anaerobic Bacterium Clostridium termitidis Strain CT1112 (DSM 5398).</title>
        <authorList>
            <person name="Lal S."/>
            <person name="Ramachandran U."/>
            <person name="Zhang X."/>
            <person name="Munir R."/>
            <person name="Sparling R."/>
            <person name="Levin D.B."/>
        </authorList>
    </citation>
    <scope>NUCLEOTIDE SEQUENCE [LARGE SCALE GENOMIC DNA]</scope>
    <source>
        <strain evidence="12 13">CT1112</strain>
    </source>
</reference>
<dbReference type="STRING" id="1195236.CTER_4343"/>
<dbReference type="GO" id="GO:0016740">
    <property type="term" value="F:transferase activity"/>
    <property type="evidence" value="ECO:0007669"/>
    <property type="project" value="UniProtKB-ARBA"/>
</dbReference>
<evidence type="ECO:0000256" key="1">
    <source>
        <dbReference type="ARBA" id="ARBA00004496"/>
    </source>
</evidence>
<dbReference type="InterPro" id="IPR044140">
    <property type="entry name" value="ProRS_anticodon_short"/>
</dbReference>
<keyword evidence="6 10" id="KW-0067">ATP-binding</keyword>
<proteinExistence type="inferred from homology"/>
<dbReference type="PATRIC" id="fig|1195236.3.peg.4523"/>
<dbReference type="PANTHER" id="PTHR42753">
    <property type="entry name" value="MITOCHONDRIAL RIBOSOME PROTEIN L39/PROLYL-TRNA LIGASE FAMILY MEMBER"/>
    <property type="match status" value="1"/>
</dbReference>
<dbReference type="InterPro" id="IPR045864">
    <property type="entry name" value="aa-tRNA-synth_II/BPL/LPL"/>
</dbReference>
<dbReference type="InterPro" id="IPR036621">
    <property type="entry name" value="Anticodon-bd_dom_sf"/>
</dbReference>
<comment type="catalytic activity">
    <reaction evidence="9 10">
        <text>tRNA(Pro) + L-proline + ATP = L-prolyl-tRNA(Pro) + AMP + diphosphate</text>
        <dbReference type="Rhea" id="RHEA:14305"/>
        <dbReference type="Rhea" id="RHEA-COMP:9700"/>
        <dbReference type="Rhea" id="RHEA-COMP:9702"/>
        <dbReference type="ChEBI" id="CHEBI:30616"/>
        <dbReference type="ChEBI" id="CHEBI:33019"/>
        <dbReference type="ChEBI" id="CHEBI:60039"/>
        <dbReference type="ChEBI" id="CHEBI:78442"/>
        <dbReference type="ChEBI" id="CHEBI:78532"/>
        <dbReference type="ChEBI" id="CHEBI:456215"/>
        <dbReference type="EC" id="6.1.1.15"/>
    </reaction>
</comment>
<dbReference type="SUPFAM" id="SSF55681">
    <property type="entry name" value="Class II aaRS and biotin synthetases"/>
    <property type="match status" value="1"/>
</dbReference>
<dbReference type="CDD" id="cd04334">
    <property type="entry name" value="ProRS-INS"/>
    <property type="match status" value="1"/>
</dbReference>
<keyword evidence="5 10" id="KW-0547">Nucleotide-binding</keyword>
<evidence type="ECO:0000256" key="6">
    <source>
        <dbReference type="ARBA" id="ARBA00022840"/>
    </source>
</evidence>
<evidence type="ECO:0000256" key="5">
    <source>
        <dbReference type="ARBA" id="ARBA00022741"/>
    </source>
</evidence>